<name>A0ABR0SNY0_9HYPO</name>
<comment type="caution">
    <text evidence="1">The sequence shown here is derived from an EMBL/GenBank/DDBJ whole genome shotgun (WGS) entry which is preliminary data.</text>
</comment>
<protein>
    <submittedName>
        <fullName evidence="1">Uncharacterized protein</fullName>
    </submittedName>
</protein>
<proteinExistence type="predicted"/>
<sequence length="92" mass="10055">MKRFTLGKDAISATVPLRSFMAMAASHIRSNERFLAFNSTNACTSGYASEHAAGFAVDHGEWPCFYGLRPMATHCLSPNSRGLITTIDELND</sequence>
<reference evidence="1 2" key="1">
    <citation type="submission" date="2024-01" db="EMBL/GenBank/DDBJ databases">
        <title>Complete genome of Cladobotryum mycophilum ATHUM6906.</title>
        <authorList>
            <person name="Christinaki A.C."/>
            <person name="Myridakis A.I."/>
            <person name="Kouvelis V.N."/>
        </authorList>
    </citation>
    <scope>NUCLEOTIDE SEQUENCE [LARGE SCALE GENOMIC DNA]</scope>
    <source>
        <strain evidence="1 2">ATHUM6906</strain>
    </source>
</reference>
<evidence type="ECO:0000313" key="2">
    <source>
        <dbReference type="Proteomes" id="UP001338125"/>
    </source>
</evidence>
<evidence type="ECO:0000313" key="1">
    <source>
        <dbReference type="EMBL" id="KAK5993879.1"/>
    </source>
</evidence>
<dbReference type="Proteomes" id="UP001338125">
    <property type="component" value="Unassembled WGS sequence"/>
</dbReference>
<keyword evidence="2" id="KW-1185">Reference proteome</keyword>
<accession>A0ABR0SNY0</accession>
<dbReference type="EMBL" id="JAVFKD010000012">
    <property type="protein sequence ID" value="KAK5993879.1"/>
    <property type="molecule type" value="Genomic_DNA"/>
</dbReference>
<gene>
    <name evidence="1" type="ORF">PT974_07316</name>
</gene>
<organism evidence="1 2">
    <name type="scientific">Cladobotryum mycophilum</name>
    <dbReference type="NCBI Taxonomy" id="491253"/>
    <lineage>
        <taxon>Eukaryota</taxon>
        <taxon>Fungi</taxon>
        <taxon>Dikarya</taxon>
        <taxon>Ascomycota</taxon>
        <taxon>Pezizomycotina</taxon>
        <taxon>Sordariomycetes</taxon>
        <taxon>Hypocreomycetidae</taxon>
        <taxon>Hypocreales</taxon>
        <taxon>Hypocreaceae</taxon>
        <taxon>Cladobotryum</taxon>
    </lineage>
</organism>